<dbReference type="GO" id="GO:0006281">
    <property type="term" value="P:DNA repair"/>
    <property type="evidence" value="ECO:0007669"/>
    <property type="project" value="InterPro"/>
</dbReference>
<accession>A0A1F5SGD2</accession>
<dbReference type="InterPro" id="IPR003593">
    <property type="entry name" value="AAA+_ATPase"/>
</dbReference>
<dbReference type="InterPro" id="IPR027417">
    <property type="entry name" value="P-loop_NTPase"/>
</dbReference>
<proteinExistence type="predicted"/>
<dbReference type="EMBL" id="MFGB01000020">
    <property type="protein sequence ID" value="OGF25760.1"/>
    <property type="molecule type" value="Genomic_DNA"/>
</dbReference>
<protein>
    <recommendedName>
        <fullName evidence="1">AAA+ ATPase domain-containing protein</fullName>
    </recommendedName>
</protein>
<dbReference type="InterPro" id="IPR051055">
    <property type="entry name" value="PIF1_helicase"/>
</dbReference>
<gene>
    <name evidence="2" type="ORF">A2227_00985</name>
</gene>
<comment type="caution">
    <text evidence="2">The sequence shown here is derived from an EMBL/GenBank/DDBJ whole genome shotgun (WGS) entry which is preliminary data.</text>
</comment>
<dbReference type="Gene3D" id="3.40.50.300">
    <property type="entry name" value="P-loop containing nucleotide triphosphate hydrolases"/>
    <property type="match status" value="2"/>
</dbReference>
<reference evidence="2 3" key="1">
    <citation type="journal article" date="2016" name="Nat. Commun.">
        <title>Thousands of microbial genomes shed light on interconnected biogeochemical processes in an aquifer system.</title>
        <authorList>
            <person name="Anantharaman K."/>
            <person name="Brown C.T."/>
            <person name="Hug L.A."/>
            <person name="Sharon I."/>
            <person name="Castelle C.J."/>
            <person name="Probst A.J."/>
            <person name="Thomas B.C."/>
            <person name="Singh A."/>
            <person name="Wilkins M.J."/>
            <person name="Karaoz U."/>
            <person name="Brodie E.L."/>
            <person name="Williams K.H."/>
            <person name="Hubbard S.S."/>
            <person name="Banfield J.F."/>
        </authorList>
    </citation>
    <scope>NUCLEOTIDE SEQUENCE [LARGE SCALE GENOMIC DNA]</scope>
</reference>
<dbReference type="Pfam" id="PF05970">
    <property type="entry name" value="PIF1"/>
    <property type="match status" value="1"/>
</dbReference>
<dbReference type="GO" id="GO:0000723">
    <property type="term" value="P:telomere maintenance"/>
    <property type="evidence" value="ECO:0007669"/>
    <property type="project" value="InterPro"/>
</dbReference>
<dbReference type="GO" id="GO:0003678">
    <property type="term" value="F:DNA helicase activity"/>
    <property type="evidence" value="ECO:0007669"/>
    <property type="project" value="InterPro"/>
</dbReference>
<dbReference type="CDD" id="cd18809">
    <property type="entry name" value="SF1_C_RecD"/>
    <property type="match status" value="1"/>
</dbReference>
<dbReference type="STRING" id="1797994.A2227_00985"/>
<dbReference type="Pfam" id="PF13538">
    <property type="entry name" value="UvrD_C_2"/>
    <property type="match status" value="1"/>
</dbReference>
<dbReference type="FunFam" id="3.40.50.300:FF:001498">
    <property type="entry name" value="ATP-dependent DNA helicase"/>
    <property type="match status" value="1"/>
</dbReference>
<dbReference type="InterPro" id="IPR027785">
    <property type="entry name" value="UvrD-like_helicase_C"/>
</dbReference>
<dbReference type="Proteomes" id="UP000178367">
    <property type="component" value="Unassembled WGS sequence"/>
</dbReference>
<organism evidence="2 3">
    <name type="scientific">Candidatus Falkowbacteria bacterium RIFOXYA2_FULL_47_19</name>
    <dbReference type="NCBI Taxonomy" id="1797994"/>
    <lineage>
        <taxon>Bacteria</taxon>
        <taxon>Candidatus Falkowiibacteriota</taxon>
    </lineage>
</organism>
<evidence type="ECO:0000313" key="2">
    <source>
        <dbReference type="EMBL" id="OGF25760.1"/>
    </source>
</evidence>
<evidence type="ECO:0000259" key="1">
    <source>
        <dbReference type="SMART" id="SM00382"/>
    </source>
</evidence>
<dbReference type="PANTHER" id="PTHR47642:SF6">
    <property type="entry name" value="ATP-DEPENDENT DNA HELICASE"/>
    <property type="match status" value="1"/>
</dbReference>
<dbReference type="SMART" id="SM00382">
    <property type="entry name" value="AAA"/>
    <property type="match status" value="1"/>
</dbReference>
<sequence>MDLISFGQRPDIFATNEIEITPEFRRALDLLEYTKENIFITGKAGTGKSTLLKHFCGNTGKKIVVLAPTGVAALNVEGATIHSFFQFHFGLLEGRNEEIKRLARKSEIFHNLDAVVIDEISMVRADLMNAIDLSLRKNVGCDRPFGGKQLIVCGDLYQLPPVVASDEEKNYLFDRYGGIYYFCAPVFREIDLKKIVLNKIFRQTEDDYRNILEKIRENSLSPADLERLNSRCGIVQPSEPIVTLATTNAIVERINTGKLNELNGREMVYDALISGDFGAGDYPADKTLRLKKGAQIMMVKNDSGGERRWANGSLGVVKNFGADYVEVDINGASYVVLSAEWQVFDYTYDRQREKIEKRTRGVFRQFPLKLAWAVTIHKSQGKTFDRVIVDFGRGAFAHGQAYVALSRAKTFDGLYLKTPVQYKDIILDEDIKTFHGDKTEVF</sequence>
<dbReference type="PANTHER" id="PTHR47642">
    <property type="entry name" value="ATP-DEPENDENT DNA HELICASE"/>
    <property type="match status" value="1"/>
</dbReference>
<dbReference type="SUPFAM" id="SSF52540">
    <property type="entry name" value="P-loop containing nucleoside triphosphate hydrolases"/>
    <property type="match status" value="2"/>
</dbReference>
<dbReference type="InterPro" id="IPR010285">
    <property type="entry name" value="DNA_helicase_pif1-like_DEAD"/>
</dbReference>
<dbReference type="AlphaFoldDB" id="A0A1F5SGD2"/>
<evidence type="ECO:0000313" key="3">
    <source>
        <dbReference type="Proteomes" id="UP000178367"/>
    </source>
</evidence>
<feature type="domain" description="AAA+ ATPase" evidence="1">
    <location>
        <begin position="34"/>
        <end position="320"/>
    </location>
</feature>
<name>A0A1F5SGD2_9BACT</name>